<dbReference type="AlphaFoldDB" id="A0A8J3F0N2"/>
<feature type="domain" description="ABC transporter" evidence="4">
    <location>
        <begin position="12"/>
        <end position="208"/>
    </location>
</feature>
<evidence type="ECO:0000313" key="6">
    <source>
        <dbReference type="Proteomes" id="UP000619536"/>
    </source>
</evidence>
<name>A0A8J3F0N2_9BIFI</name>
<sequence>MGRGESSPLPSFEVNNLTLAYSSEYTVLKDLNLSINGSGIVHITAPNGYGKSTLIEAASGYLHPIYGKILINGVDASSPETRKYRRICRATPALHPNLSLVDHLVLSSQLTGVSKDEAIQRAIRFGLNIWFGKRTDALSTGTRKKLWYIMCTTGKFNVAFLDEPFNGVDKESVELMSEEICRWSSRSLIFISSHVIPQSLHIDMTLDLTKY</sequence>
<dbReference type="GO" id="GO:0016887">
    <property type="term" value="F:ATP hydrolysis activity"/>
    <property type="evidence" value="ECO:0007669"/>
    <property type="project" value="InterPro"/>
</dbReference>
<evidence type="ECO:0000256" key="1">
    <source>
        <dbReference type="ARBA" id="ARBA00022448"/>
    </source>
</evidence>
<comment type="caution">
    <text evidence="5">The sequence shown here is derived from an EMBL/GenBank/DDBJ whole genome shotgun (WGS) entry which is preliminary data.</text>
</comment>
<evidence type="ECO:0000259" key="4">
    <source>
        <dbReference type="PROSITE" id="PS50893"/>
    </source>
</evidence>
<dbReference type="PANTHER" id="PTHR42939:SF1">
    <property type="entry name" value="ABC TRANSPORTER ATP-BINDING PROTEIN ALBC-RELATED"/>
    <property type="match status" value="1"/>
</dbReference>
<dbReference type="InterPro" id="IPR027417">
    <property type="entry name" value="P-loop_NTPase"/>
</dbReference>
<organism evidence="5 6">
    <name type="scientific">Galliscardovia ingluviei</name>
    <dbReference type="NCBI Taxonomy" id="1769422"/>
    <lineage>
        <taxon>Bacteria</taxon>
        <taxon>Bacillati</taxon>
        <taxon>Actinomycetota</taxon>
        <taxon>Actinomycetes</taxon>
        <taxon>Bifidobacteriales</taxon>
        <taxon>Bifidobacteriaceae</taxon>
        <taxon>Galliscardovia</taxon>
    </lineage>
</organism>
<keyword evidence="3" id="KW-0067">ATP-binding</keyword>
<reference evidence="5" key="2">
    <citation type="submission" date="2020-09" db="EMBL/GenBank/DDBJ databases">
        <authorList>
            <person name="Sun Q."/>
            <person name="Sedlacek I."/>
        </authorList>
    </citation>
    <scope>NUCLEOTIDE SEQUENCE</scope>
    <source>
        <strain evidence="5">CCM 8606</strain>
    </source>
</reference>
<evidence type="ECO:0000256" key="3">
    <source>
        <dbReference type="ARBA" id="ARBA00022840"/>
    </source>
</evidence>
<dbReference type="SUPFAM" id="SSF52540">
    <property type="entry name" value="P-loop containing nucleoside triphosphate hydrolases"/>
    <property type="match status" value="1"/>
</dbReference>
<keyword evidence="2" id="KW-0547">Nucleotide-binding</keyword>
<dbReference type="PANTHER" id="PTHR42939">
    <property type="entry name" value="ABC TRANSPORTER ATP-BINDING PROTEIN ALBC-RELATED"/>
    <property type="match status" value="1"/>
</dbReference>
<dbReference type="Pfam" id="PF00005">
    <property type="entry name" value="ABC_tran"/>
    <property type="match status" value="1"/>
</dbReference>
<dbReference type="EMBL" id="BMDH01000001">
    <property type="protein sequence ID" value="GGI12426.1"/>
    <property type="molecule type" value="Genomic_DNA"/>
</dbReference>
<keyword evidence="1" id="KW-0813">Transport</keyword>
<dbReference type="RefSeq" id="WP_188354298.1">
    <property type="nucleotide sequence ID" value="NZ_BMDH01000001.1"/>
</dbReference>
<dbReference type="GO" id="GO:0005524">
    <property type="term" value="F:ATP binding"/>
    <property type="evidence" value="ECO:0007669"/>
    <property type="project" value="UniProtKB-KW"/>
</dbReference>
<dbReference type="Gene3D" id="3.40.50.300">
    <property type="entry name" value="P-loop containing nucleotide triphosphate hydrolases"/>
    <property type="match status" value="1"/>
</dbReference>
<dbReference type="Proteomes" id="UP000619536">
    <property type="component" value="Unassembled WGS sequence"/>
</dbReference>
<proteinExistence type="predicted"/>
<evidence type="ECO:0000256" key="2">
    <source>
        <dbReference type="ARBA" id="ARBA00022741"/>
    </source>
</evidence>
<keyword evidence="6" id="KW-1185">Reference proteome</keyword>
<dbReference type="PROSITE" id="PS50893">
    <property type="entry name" value="ABC_TRANSPORTER_2"/>
    <property type="match status" value="1"/>
</dbReference>
<evidence type="ECO:0000313" key="5">
    <source>
        <dbReference type="EMBL" id="GGI12426.1"/>
    </source>
</evidence>
<dbReference type="InterPro" id="IPR003439">
    <property type="entry name" value="ABC_transporter-like_ATP-bd"/>
</dbReference>
<protein>
    <recommendedName>
        <fullName evidence="4">ABC transporter domain-containing protein</fullName>
    </recommendedName>
</protein>
<gene>
    <name evidence="5" type="ORF">GCM10007377_00900</name>
</gene>
<dbReference type="InterPro" id="IPR051782">
    <property type="entry name" value="ABC_Transporter_VariousFunc"/>
</dbReference>
<reference evidence="5" key="1">
    <citation type="journal article" date="2014" name="Int. J. Syst. Evol. Microbiol.">
        <title>Complete genome sequence of Corynebacterium casei LMG S-19264T (=DSM 44701T), isolated from a smear-ripened cheese.</title>
        <authorList>
            <consortium name="US DOE Joint Genome Institute (JGI-PGF)"/>
            <person name="Walter F."/>
            <person name="Albersmeier A."/>
            <person name="Kalinowski J."/>
            <person name="Ruckert C."/>
        </authorList>
    </citation>
    <scope>NUCLEOTIDE SEQUENCE</scope>
    <source>
        <strain evidence="5">CCM 8606</strain>
    </source>
</reference>
<accession>A0A8J3F0N2</accession>